<sequence length="400" mass="42769">MAPKQPQLASSKQQPFTITPPLLNSANPWATTEADLTALYECPYTGAVTIRTSLWRAFNQHPSTHQYTFFSSTLGHATANINVDLPEGRGDVLPAETSSLNTLGYSPIAFEEYIAMLVRMSRSRCSALQQEAKTKQSESGDSELATGTQTKTKTKTGTTKTKPFIVSVTGSAEEVGRCCEHLLEVLNEPGKSYPPSTSDQNASSSDLPDPDLDLDLDLMMEINLSCPNIPDKPPPAYDGASLTEYISAISQAKYRVPKTYQRDLHVGIKTPPYTYHGQFQILIDALERSSSLDVEGKGEGGGCPISFITATNTLGSCLVLNSHNEPALGSVNGSGIGGLAGDALHPIALGNVRTIRQMLDSSLREDIREIKIIGIGGVSDAAGYRRMMDVGAEAVGVGTA</sequence>
<comment type="caution">
    <text evidence="9">The sequence shown here is derived from an EMBL/GenBank/DDBJ whole genome shotgun (WGS) entry which is preliminary data.</text>
</comment>
<proteinExistence type="predicted"/>
<dbReference type="SUPFAM" id="SSF51395">
    <property type="entry name" value="FMN-linked oxidoreductases"/>
    <property type="match status" value="1"/>
</dbReference>
<dbReference type="OrthoDB" id="14784at2759"/>
<evidence type="ECO:0000259" key="8">
    <source>
        <dbReference type="Pfam" id="PF01180"/>
    </source>
</evidence>
<dbReference type="Gene3D" id="3.20.20.70">
    <property type="entry name" value="Aldolase class I"/>
    <property type="match status" value="1"/>
</dbReference>
<dbReference type="EMBL" id="JAFJYH010000679">
    <property type="protein sequence ID" value="KAG4410538.1"/>
    <property type="molecule type" value="Genomic_DNA"/>
</dbReference>
<dbReference type="PANTHER" id="PTHR48109">
    <property type="entry name" value="DIHYDROOROTATE DEHYDROGENASE (QUINONE), MITOCHONDRIAL-RELATED"/>
    <property type="match status" value="1"/>
</dbReference>
<dbReference type="GO" id="GO:0006221">
    <property type="term" value="P:pyrimidine nucleotide biosynthetic process"/>
    <property type="evidence" value="ECO:0007669"/>
    <property type="project" value="UniProtKB-KW"/>
</dbReference>
<evidence type="ECO:0000256" key="5">
    <source>
        <dbReference type="ARBA" id="ARBA00022975"/>
    </source>
</evidence>
<feature type="compositionally biased region" description="Polar residues" evidence="7">
    <location>
        <begin position="7"/>
        <end position="20"/>
    </location>
</feature>
<feature type="region of interest" description="Disordered" evidence="7">
    <location>
        <begin position="189"/>
        <end position="211"/>
    </location>
</feature>
<gene>
    <name evidence="9" type="ORF">IFR04_016328</name>
</gene>
<protein>
    <recommendedName>
        <fullName evidence="8">Dihydroorotate dehydrogenase catalytic domain-containing protein</fullName>
    </recommendedName>
</protein>
<keyword evidence="6" id="KW-0560">Oxidoreductase</keyword>
<feature type="region of interest" description="Disordered" evidence="7">
    <location>
        <begin position="130"/>
        <end position="158"/>
    </location>
</feature>
<comment type="cofactor">
    <cofactor evidence="1">
        <name>FMN</name>
        <dbReference type="ChEBI" id="CHEBI:58210"/>
    </cofactor>
</comment>
<dbReference type="PANTHER" id="PTHR48109:SF1">
    <property type="entry name" value="DIHYDROOROTATE DEHYDROGENASE (FUMARATE)"/>
    <property type="match status" value="1"/>
</dbReference>
<dbReference type="AlphaFoldDB" id="A0A8H7T1H0"/>
<dbReference type="GO" id="GO:0005737">
    <property type="term" value="C:cytoplasm"/>
    <property type="evidence" value="ECO:0007669"/>
    <property type="project" value="InterPro"/>
</dbReference>
<dbReference type="GO" id="GO:0004152">
    <property type="term" value="F:dihydroorotate dehydrogenase activity"/>
    <property type="evidence" value="ECO:0007669"/>
    <property type="project" value="TreeGrafter"/>
</dbReference>
<evidence type="ECO:0000256" key="7">
    <source>
        <dbReference type="SAM" id="MobiDB-lite"/>
    </source>
</evidence>
<evidence type="ECO:0000313" key="10">
    <source>
        <dbReference type="Proteomes" id="UP000664132"/>
    </source>
</evidence>
<dbReference type="Gene3D" id="2.30.26.10">
    <property type="entry name" value="Dihydroorotate Dehydrogenase A, chain A, domain 2"/>
    <property type="match status" value="1"/>
</dbReference>
<reference evidence="9" key="1">
    <citation type="submission" date="2021-02" db="EMBL/GenBank/DDBJ databases">
        <title>Genome sequence Cadophora malorum strain M34.</title>
        <authorList>
            <person name="Stefanovic E."/>
            <person name="Vu D."/>
            <person name="Scully C."/>
            <person name="Dijksterhuis J."/>
            <person name="Roader J."/>
            <person name="Houbraken J."/>
        </authorList>
    </citation>
    <scope>NUCLEOTIDE SEQUENCE</scope>
    <source>
        <strain evidence="9">M34</strain>
    </source>
</reference>
<keyword evidence="4" id="KW-0288">FMN</keyword>
<evidence type="ECO:0000256" key="3">
    <source>
        <dbReference type="ARBA" id="ARBA00022630"/>
    </source>
</evidence>
<dbReference type="InterPro" id="IPR050074">
    <property type="entry name" value="DHO_dehydrogenase"/>
</dbReference>
<evidence type="ECO:0000256" key="6">
    <source>
        <dbReference type="ARBA" id="ARBA00023002"/>
    </source>
</evidence>
<evidence type="ECO:0000256" key="1">
    <source>
        <dbReference type="ARBA" id="ARBA00001917"/>
    </source>
</evidence>
<evidence type="ECO:0000256" key="2">
    <source>
        <dbReference type="ARBA" id="ARBA00004725"/>
    </source>
</evidence>
<dbReference type="Pfam" id="PF01180">
    <property type="entry name" value="DHO_dh"/>
    <property type="match status" value="1"/>
</dbReference>
<name>A0A8H7T1H0_9HELO</name>
<evidence type="ECO:0000313" key="9">
    <source>
        <dbReference type="EMBL" id="KAG4410538.1"/>
    </source>
</evidence>
<feature type="compositionally biased region" description="Low complexity" evidence="7">
    <location>
        <begin position="146"/>
        <end position="158"/>
    </location>
</feature>
<feature type="region of interest" description="Disordered" evidence="7">
    <location>
        <begin position="1"/>
        <end position="20"/>
    </location>
</feature>
<feature type="non-terminal residue" evidence="9">
    <location>
        <position position="400"/>
    </location>
</feature>
<organism evidence="9 10">
    <name type="scientific">Cadophora malorum</name>
    <dbReference type="NCBI Taxonomy" id="108018"/>
    <lineage>
        <taxon>Eukaryota</taxon>
        <taxon>Fungi</taxon>
        <taxon>Dikarya</taxon>
        <taxon>Ascomycota</taxon>
        <taxon>Pezizomycotina</taxon>
        <taxon>Leotiomycetes</taxon>
        <taxon>Helotiales</taxon>
        <taxon>Ploettnerulaceae</taxon>
        <taxon>Cadophora</taxon>
    </lineage>
</organism>
<comment type="pathway">
    <text evidence="2">Pyrimidine metabolism; UMP biosynthesis via de novo pathway.</text>
</comment>
<keyword evidence="5" id="KW-0665">Pyrimidine biosynthesis</keyword>
<dbReference type="GO" id="GO:0006207">
    <property type="term" value="P:'de novo' pyrimidine nucleobase biosynthetic process"/>
    <property type="evidence" value="ECO:0007669"/>
    <property type="project" value="TreeGrafter"/>
</dbReference>
<dbReference type="InterPro" id="IPR005720">
    <property type="entry name" value="Dihydroorotate_DH_cat"/>
</dbReference>
<dbReference type="InterPro" id="IPR023359">
    <property type="entry name" value="Dihydro_DH_chainA_dom2"/>
</dbReference>
<keyword evidence="10" id="KW-1185">Reference proteome</keyword>
<evidence type="ECO:0000256" key="4">
    <source>
        <dbReference type="ARBA" id="ARBA00022643"/>
    </source>
</evidence>
<accession>A0A8H7T1H0</accession>
<dbReference type="InterPro" id="IPR013785">
    <property type="entry name" value="Aldolase_TIM"/>
</dbReference>
<feature type="compositionally biased region" description="Polar residues" evidence="7">
    <location>
        <begin position="194"/>
        <end position="205"/>
    </location>
</feature>
<feature type="domain" description="Dihydroorotate dehydrogenase catalytic" evidence="8">
    <location>
        <begin position="219"/>
        <end position="400"/>
    </location>
</feature>
<dbReference type="Proteomes" id="UP000664132">
    <property type="component" value="Unassembled WGS sequence"/>
</dbReference>
<keyword evidence="3" id="KW-0285">Flavoprotein</keyword>